<dbReference type="Pfam" id="PF01363">
    <property type="entry name" value="FYVE"/>
    <property type="match status" value="1"/>
</dbReference>
<dbReference type="EnsemblMetazoa" id="Aqu2.1.38106_001">
    <property type="protein sequence ID" value="Aqu2.1.38106_001"/>
    <property type="gene ID" value="Aqu2.1.38106"/>
</dbReference>
<dbReference type="PROSITE" id="PS50178">
    <property type="entry name" value="ZF_FYVE"/>
    <property type="match status" value="1"/>
</dbReference>
<keyword evidence="3" id="KW-0862">Zinc</keyword>
<dbReference type="InterPro" id="IPR017455">
    <property type="entry name" value="Znf_FYVE-rel"/>
</dbReference>
<dbReference type="EnsemblMetazoa" id="XM_019993833.1">
    <property type="protein sequence ID" value="XP_019849392.1"/>
    <property type="gene ID" value="LOC105316940"/>
</dbReference>
<dbReference type="STRING" id="400682.A0A1X7VDK0"/>
<dbReference type="InterPro" id="IPR013083">
    <property type="entry name" value="Znf_RING/FYVE/PHD"/>
</dbReference>
<dbReference type="InterPro" id="IPR051118">
    <property type="entry name" value="LST-2"/>
</dbReference>
<dbReference type="Proteomes" id="UP000007879">
    <property type="component" value="Unassembled WGS sequence"/>
</dbReference>
<name>A0A1X7VDK0_AMPQE</name>
<dbReference type="InParanoid" id="A0A1X7VDK0"/>
<evidence type="ECO:0000259" key="5">
    <source>
        <dbReference type="PROSITE" id="PS50178"/>
    </source>
</evidence>
<dbReference type="KEGG" id="aqu:105316940"/>
<reference evidence="6" key="2">
    <citation type="submission" date="2017-05" db="UniProtKB">
        <authorList>
            <consortium name="EnsemblMetazoa"/>
        </authorList>
    </citation>
    <scope>IDENTIFICATION</scope>
</reference>
<sequence>MQSIRRLFYKIAGPDSKHPLALFHHCDFSVMHQMRELSQLMKTNPDNLDRRSQLLRQLKDSQHNLIGVFKYLVETAIPDLQISTEFRIKYPDEMQTEDFNGSIWFGAECLAAGSQIANHEIESLEIRPYATRLSKSISQLRQRLRDESQQYYYHEPFFSERVKELLKEFDRSWVDFEFRYMSIMFNIRTETQLLHQHELAVLFSEATLRAIGNNYFTEDMLEMMDPTIMFSIPRLSIIFGLTVNVDGPINPRRPRSNTPSCFKQYNRLLTEIKDSLSSLSEKEIISLEKALCSCEDANTLSTDGSVDNEALKALFISISKVADQLQSNYPRDLRAIMKQAYIFTLSKPEDEEETMEERRRREAKLRDRFDMPSDSITFDLSLTSLMHSSTEMCTEWEADSESHACHSCHDKFSFFRRKHHCRACGKVVCAQCSPHYLPQGPKNDDDDDDDDERLLRVCNTCYIRELGKITQSLSLRPQLPNVTSS</sequence>
<dbReference type="Gene3D" id="3.30.40.10">
    <property type="entry name" value="Zinc/RING finger domain, C3HC4 (zinc finger)"/>
    <property type="match status" value="1"/>
</dbReference>
<dbReference type="GO" id="GO:0031901">
    <property type="term" value="C:early endosome membrane"/>
    <property type="evidence" value="ECO:0007669"/>
    <property type="project" value="TreeGrafter"/>
</dbReference>
<dbReference type="PANTHER" id="PTHR46465">
    <property type="entry name" value="LATERAL SIGNALING TARGET PROTEIN 2 HOMOLOG"/>
    <property type="match status" value="1"/>
</dbReference>
<dbReference type="eggNOG" id="KOG0230">
    <property type="taxonomic scope" value="Eukaryota"/>
</dbReference>
<dbReference type="InterPro" id="IPR011011">
    <property type="entry name" value="Znf_FYVE_PHD"/>
</dbReference>
<evidence type="ECO:0000313" key="6">
    <source>
        <dbReference type="EnsemblMetazoa" id="Aqu2.1.38106_001"/>
    </source>
</evidence>
<keyword evidence="7" id="KW-1185">Reference proteome</keyword>
<dbReference type="eggNOG" id="KOG1819">
    <property type="taxonomic scope" value="Eukaryota"/>
</dbReference>
<keyword evidence="2 4" id="KW-0863">Zinc-finger</keyword>
<evidence type="ECO:0000256" key="4">
    <source>
        <dbReference type="PROSITE-ProRule" id="PRU00091"/>
    </source>
</evidence>
<keyword evidence="1" id="KW-0479">Metal-binding</keyword>
<proteinExistence type="predicted"/>
<dbReference type="SMART" id="SM00064">
    <property type="entry name" value="FYVE"/>
    <property type="match status" value="1"/>
</dbReference>
<dbReference type="OrthoDB" id="20035at2759"/>
<evidence type="ECO:0000313" key="7">
    <source>
        <dbReference type="Proteomes" id="UP000007879"/>
    </source>
</evidence>
<dbReference type="SUPFAM" id="SSF57903">
    <property type="entry name" value="FYVE/PHD zinc finger"/>
    <property type="match status" value="1"/>
</dbReference>
<feature type="domain" description="FYVE-type" evidence="5">
    <location>
        <begin position="399"/>
        <end position="466"/>
    </location>
</feature>
<dbReference type="GO" id="GO:0008270">
    <property type="term" value="F:zinc ion binding"/>
    <property type="evidence" value="ECO:0007669"/>
    <property type="project" value="UniProtKB-KW"/>
</dbReference>
<reference evidence="7" key="1">
    <citation type="journal article" date="2010" name="Nature">
        <title>The Amphimedon queenslandica genome and the evolution of animal complexity.</title>
        <authorList>
            <person name="Srivastava M."/>
            <person name="Simakov O."/>
            <person name="Chapman J."/>
            <person name="Fahey B."/>
            <person name="Gauthier M.E."/>
            <person name="Mitros T."/>
            <person name="Richards G.S."/>
            <person name="Conaco C."/>
            <person name="Dacre M."/>
            <person name="Hellsten U."/>
            <person name="Larroux C."/>
            <person name="Putnam N.H."/>
            <person name="Stanke M."/>
            <person name="Adamska M."/>
            <person name="Darling A."/>
            <person name="Degnan S.M."/>
            <person name="Oakley T.H."/>
            <person name="Plachetzki D.C."/>
            <person name="Zhai Y."/>
            <person name="Adamski M."/>
            <person name="Calcino A."/>
            <person name="Cummins S.F."/>
            <person name="Goodstein D.M."/>
            <person name="Harris C."/>
            <person name="Jackson D.J."/>
            <person name="Leys S.P."/>
            <person name="Shu S."/>
            <person name="Woodcroft B.J."/>
            <person name="Vervoort M."/>
            <person name="Kosik K.S."/>
            <person name="Manning G."/>
            <person name="Degnan B.M."/>
            <person name="Rokhsar D.S."/>
        </authorList>
    </citation>
    <scope>NUCLEOTIDE SEQUENCE [LARGE SCALE GENOMIC DNA]</scope>
</reference>
<dbReference type="InterPro" id="IPR000306">
    <property type="entry name" value="Znf_FYVE"/>
</dbReference>
<dbReference type="PANTHER" id="PTHR46465:SF2">
    <property type="entry name" value="LATERAL SIGNALING TARGET PROTEIN 2 HOMOLOG"/>
    <property type="match status" value="1"/>
</dbReference>
<protein>
    <recommendedName>
        <fullName evidence="5">FYVE-type domain-containing protein</fullName>
    </recommendedName>
</protein>
<organism evidence="6">
    <name type="scientific">Amphimedon queenslandica</name>
    <name type="common">Sponge</name>
    <dbReference type="NCBI Taxonomy" id="400682"/>
    <lineage>
        <taxon>Eukaryota</taxon>
        <taxon>Metazoa</taxon>
        <taxon>Porifera</taxon>
        <taxon>Demospongiae</taxon>
        <taxon>Heteroscleromorpha</taxon>
        <taxon>Haplosclerida</taxon>
        <taxon>Niphatidae</taxon>
        <taxon>Amphimedon</taxon>
    </lineage>
</organism>
<evidence type="ECO:0000256" key="3">
    <source>
        <dbReference type="ARBA" id="ARBA00022833"/>
    </source>
</evidence>
<evidence type="ECO:0000256" key="1">
    <source>
        <dbReference type="ARBA" id="ARBA00022723"/>
    </source>
</evidence>
<accession>A0A1X7VDK0</accession>
<gene>
    <name evidence="6" type="primary">105316940</name>
</gene>
<evidence type="ECO:0000256" key="2">
    <source>
        <dbReference type="ARBA" id="ARBA00022771"/>
    </source>
</evidence>
<dbReference type="AlphaFoldDB" id="A0A1X7VDK0"/>